<reference evidence="1 2" key="1">
    <citation type="submission" date="2016-03" db="EMBL/GenBank/DDBJ databases">
        <title>Comparative genomics of the ectomycorrhizal sister species Rhizopogon vinicolor and Rhizopogon vesiculosus (Basidiomycota: Boletales) reveals a divergence of the mating type B locus.</title>
        <authorList>
            <person name="Mujic A.B."/>
            <person name="Kuo A."/>
            <person name="Tritt A."/>
            <person name="Lipzen A."/>
            <person name="Chen C."/>
            <person name="Johnson J."/>
            <person name="Sharma A."/>
            <person name="Barry K."/>
            <person name="Grigoriev I.V."/>
            <person name="Spatafora J.W."/>
        </authorList>
    </citation>
    <scope>NUCLEOTIDE SEQUENCE [LARGE SCALE GENOMIC DNA]</scope>
    <source>
        <strain evidence="1 2">AM-OR11-056</strain>
    </source>
</reference>
<evidence type="ECO:0000313" key="1">
    <source>
        <dbReference type="EMBL" id="OJA13125.1"/>
    </source>
</evidence>
<proteinExistence type="predicted"/>
<sequence length="75" mass="8430">MSCSRMQGSLISRIIIAESSWLFIGWTVGPHHSRTRYQIANQTSFASFQLVVSICVDLPEFSNSIRLESPRGNTI</sequence>
<keyword evidence="2" id="KW-1185">Reference proteome</keyword>
<dbReference type="AlphaFoldDB" id="A0A1J8PW84"/>
<evidence type="ECO:0000313" key="2">
    <source>
        <dbReference type="Proteomes" id="UP000183567"/>
    </source>
</evidence>
<accession>A0A1J8PW84</accession>
<name>A0A1J8PW84_9AGAM</name>
<dbReference type="EMBL" id="LVVM01004353">
    <property type="protein sequence ID" value="OJA13125.1"/>
    <property type="molecule type" value="Genomic_DNA"/>
</dbReference>
<organism evidence="1 2">
    <name type="scientific">Rhizopogon vesiculosus</name>
    <dbReference type="NCBI Taxonomy" id="180088"/>
    <lineage>
        <taxon>Eukaryota</taxon>
        <taxon>Fungi</taxon>
        <taxon>Dikarya</taxon>
        <taxon>Basidiomycota</taxon>
        <taxon>Agaricomycotina</taxon>
        <taxon>Agaricomycetes</taxon>
        <taxon>Agaricomycetidae</taxon>
        <taxon>Boletales</taxon>
        <taxon>Suillineae</taxon>
        <taxon>Rhizopogonaceae</taxon>
        <taxon>Rhizopogon</taxon>
    </lineage>
</organism>
<protein>
    <submittedName>
        <fullName evidence="1">Uncharacterized protein</fullName>
    </submittedName>
</protein>
<comment type="caution">
    <text evidence="1">The sequence shown here is derived from an EMBL/GenBank/DDBJ whole genome shotgun (WGS) entry which is preliminary data.</text>
</comment>
<dbReference type="Proteomes" id="UP000183567">
    <property type="component" value="Unassembled WGS sequence"/>
</dbReference>
<gene>
    <name evidence="1" type="ORF">AZE42_07523</name>
</gene>
<dbReference type="OrthoDB" id="2700590at2759"/>